<name>A0A9D2CGU7_9FIRM</name>
<evidence type="ECO:0000313" key="2">
    <source>
        <dbReference type="EMBL" id="HIY78691.1"/>
    </source>
</evidence>
<evidence type="ECO:0000256" key="1">
    <source>
        <dbReference type="SAM" id="MobiDB-lite"/>
    </source>
</evidence>
<sequence>MEKRENAADKNARGYDRKFAERIVREVKEDFERRRAGRRTLERGWELNMNFLAGNQYCDVGPTGKIEEEEPRFYWQYRRVFNHIAPAIDTRCAKLSRVRPDLTVRAASDQESDLRTAKTASAVLRSVCEENALSDVMSKATVWSETCGTSFYKVLWDKNVGRLLGESGGEAVYEGGVRIACVSPFEIYPDDLGCEEVEDLRSLIHARAMPAEEIFERYGVRVKGREIEEFSLSPRSSSMHFAGGLGARTKGGMKDAEIVIEKYEKPTAGLPRGRLTVVAGEELAYIGDLPYANGEGGARTYPFVKQCAVELSGSFFGASIVDRMIPVQRAFNALKNRKHEFINRLTMGVLAVEDGSVDTEELAEEGLAPGRVIVYRQGSTPPKLLGADSIPAEFYEEEERLLNEFILVSGVSEISSTSQNRTQVTSATGLQLLIDLDDTRLAVTTESIRRAVRKVGKHVLRLMREFAGEKRLMRCAGEGGRVDMIYFCGSDISSDDVVFEADPDGARTPSENRSLIYEIYRMGLLSDEEGKTSAETKRRILNALGYGGLENARGLAQLHANKASEENLRLMKEPVAPDTFDDEQIHMQAHVRFLLSDECRGCDGKVKERFERHLQEHRLLAERRAAERERTAGTESKGGQNQ</sequence>
<proteinExistence type="predicted"/>
<organism evidence="2 3">
    <name type="scientific">Candidatus Borkfalkia excrementavium</name>
    <dbReference type="NCBI Taxonomy" id="2838505"/>
    <lineage>
        <taxon>Bacteria</taxon>
        <taxon>Bacillati</taxon>
        <taxon>Bacillota</taxon>
        <taxon>Clostridia</taxon>
        <taxon>Christensenellales</taxon>
        <taxon>Christensenellaceae</taxon>
        <taxon>Candidatus Borkfalkia</taxon>
    </lineage>
</organism>
<feature type="region of interest" description="Disordered" evidence="1">
    <location>
        <begin position="623"/>
        <end position="642"/>
    </location>
</feature>
<feature type="compositionally biased region" description="Polar residues" evidence="1">
    <location>
        <begin position="633"/>
        <end position="642"/>
    </location>
</feature>
<reference evidence="2" key="2">
    <citation type="submission" date="2021-04" db="EMBL/GenBank/DDBJ databases">
        <authorList>
            <person name="Gilroy R."/>
        </authorList>
    </citation>
    <scope>NUCLEOTIDE SEQUENCE</scope>
    <source>
        <strain evidence="2">CHK199-9574</strain>
    </source>
</reference>
<reference evidence="2" key="1">
    <citation type="journal article" date="2021" name="PeerJ">
        <title>Extensive microbial diversity within the chicken gut microbiome revealed by metagenomics and culture.</title>
        <authorList>
            <person name="Gilroy R."/>
            <person name="Ravi A."/>
            <person name="Getino M."/>
            <person name="Pursley I."/>
            <person name="Horton D.L."/>
            <person name="Alikhan N.F."/>
            <person name="Baker D."/>
            <person name="Gharbi K."/>
            <person name="Hall N."/>
            <person name="Watson M."/>
            <person name="Adriaenssens E.M."/>
            <person name="Foster-Nyarko E."/>
            <person name="Jarju S."/>
            <person name="Secka A."/>
            <person name="Antonio M."/>
            <person name="Oren A."/>
            <person name="Chaudhuri R.R."/>
            <person name="La Ragione R."/>
            <person name="Hildebrand F."/>
            <person name="Pallen M.J."/>
        </authorList>
    </citation>
    <scope>NUCLEOTIDE SEQUENCE</scope>
    <source>
        <strain evidence="2">CHK199-9574</strain>
    </source>
</reference>
<dbReference type="Pfam" id="PF16510">
    <property type="entry name" value="P22_portal"/>
    <property type="match status" value="1"/>
</dbReference>
<comment type="caution">
    <text evidence="2">The sequence shown here is derived from an EMBL/GenBank/DDBJ whole genome shotgun (WGS) entry which is preliminary data.</text>
</comment>
<dbReference type="AlphaFoldDB" id="A0A9D2CGU7"/>
<evidence type="ECO:0008006" key="4">
    <source>
        <dbReference type="Google" id="ProtNLM"/>
    </source>
</evidence>
<accession>A0A9D2CGU7</accession>
<feature type="compositionally biased region" description="Basic and acidic residues" evidence="1">
    <location>
        <begin position="623"/>
        <end position="632"/>
    </location>
</feature>
<evidence type="ECO:0000313" key="3">
    <source>
        <dbReference type="Proteomes" id="UP000824135"/>
    </source>
</evidence>
<dbReference type="Proteomes" id="UP000824135">
    <property type="component" value="Unassembled WGS sequence"/>
</dbReference>
<dbReference type="EMBL" id="DXCO01000040">
    <property type="protein sequence ID" value="HIY78691.1"/>
    <property type="molecule type" value="Genomic_DNA"/>
</dbReference>
<protein>
    <recommendedName>
        <fullName evidence="4">Portal protein</fullName>
    </recommendedName>
</protein>
<gene>
    <name evidence="2" type="ORF">H9728_06565</name>
</gene>
<dbReference type="InterPro" id="IPR032427">
    <property type="entry name" value="P22_portal"/>
</dbReference>